<name>A0ABW2J8E0_9BURK</name>
<dbReference type="RefSeq" id="WP_382235246.1">
    <property type="nucleotide sequence ID" value="NZ_JBHTCC010000003.1"/>
</dbReference>
<evidence type="ECO:0000313" key="2">
    <source>
        <dbReference type="Proteomes" id="UP001596379"/>
    </source>
</evidence>
<dbReference type="EMBL" id="JBHTCC010000003">
    <property type="protein sequence ID" value="MFC7299327.1"/>
    <property type="molecule type" value="Genomic_DNA"/>
</dbReference>
<reference evidence="2" key="1">
    <citation type="journal article" date="2019" name="Int. J. Syst. Evol. Microbiol.">
        <title>The Global Catalogue of Microorganisms (GCM) 10K type strain sequencing project: providing services to taxonomists for standard genome sequencing and annotation.</title>
        <authorList>
            <consortium name="The Broad Institute Genomics Platform"/>
            <consortium name="The Broad Institute Genome Sequencing Center for Infectious Disease"/>
            <person name="Wu L."/>
            <person name="Ma J."/>
        </authorList>
    </citation>
    <scope>NUCLEOTIDE SEQUENCE [LARGE SCALE GENOMIC DNA]</scope>
    <source>
        <strain evidence="2">CCUG 36956</strain>
    </source>
</reference>
<evidence type="ECO:0000313" key="1">
    <source>
        <dbReference type="EMBL" id="MFC7299327.1"/>
    </source>
</evidence>
<organism evidence="1 2">
    <name type="scientific">Herminiimonas aquatilis</name>
    <dbReference type="NCBI Taxonomy" id="345342"/>
    <lineage>
        <taxon>Bacteria</taxon>
        <taxon>Pseudomonadati</taxon>
        <taxon>Pseudomonadota</taxon>
        <taxon>Betaproteobacteria</taxon>
        <taxon>Burkholderiales</taxon>
        <taxon>Oxalobacteraceae</taxon>
        <taxon>Herminiimonas</taxon>
    </lineage>
</organism>
<accession>A0ABW2J8E0</accession>
<protein>
    <submittedName>
        <fullName evidence="1">Uncharacterized protein</fullName>
    </submittedName>
</protein>
<keyword evidence="2" id="KW-1185">Reference proteome</keyword>
<proteinExistence type="predicted"/>
<dbReference type="Proteomes" id="UP001596379">
    <property type="component" value="Unassembled WGS sequence"/>
</dbReference>
<sequence>MDANKSHFMNLLLASLAIAFLLIAATVTTVSWSPLVPEAIIVDINRSKVETYDEFSSYVALHQTESWHYTGALHYPLQIVDCLK</sequence>
<gene>
    <name evidence="1" type="ORF">ACFQO0_12855</name>
</gene>
<comment type="caution">
    <text evidence="1">The sequence shown here is derived from an EMBL/GenBank/DDBJ whole genome shotgun (WGS) entry which is preliminary data.</text>
</comment>